<gene>
    <name evidence="1" type="ORF">AVEN_151790_1</name>
</gene>
<accession>A0A4Y2IZ60</accession>
<proteinExistence type="predicted"/>
<evidence type="ECO:0000313" key="2">
    <source>
        <dbReference type="Proteomes" id="UP000499080"/>
    </source>
</evidence>
<evidence type="ECO:0000313" key="1">
    <source>
        <dbReference type="EMBL" id="GBM82930.1"/>
    </source>
</evidence>
<reference evidence="1 2" key="1">
    <citation type="journal article" date="2019" name="Sci. Rep.">
        <title>Orb-weaving spider Araneus ventricosus genome elucidates the spidroin gene catalogue.</title>
        <authorList>
            <person name="Kono N."/>
            <person name="Nakamura H."/>
            <person name="Ohtoshi R."/>
            <person name="Moran D.A.P."/>
            <person name="Shinohara A."/>
            <person name="Yoshida Y."/>
            <person name="Fujiwara M."/>
            <person name="Mori M."/>
            <person name="Tomita M."/>
            <person name="Arakawa K."/>
        </authorList>
    </citation>
    <scope>NUCLEOTIDE SEQUENCE [LARGE SCALE GENOMIC DNA]</scope>
</reference>
<dbReference type="OrthoDB" id="6409351at2759"/>
<dbReference type="EMBL" id="BGPR01003043">
    <property type="protein sequence ID" value="GBM82930.1"/>
    <property type="molecule type" value="Genomic_DNA"/>
</dbReference>
<protein>
    <submittedName>
        <fullName evidence="1">Uncharacterized protein</fullName>
    </submittedName>
</protein>
<organism evidence="1 2">
    <name type="scientific">Araneus ventricosus</name>
    <name type="common">Orbweaver spider</name>
    <name type="synonym">Epeira ventricosa</name>
    <dbReference type="NCBI Taxonomy" id="182803"/>
    <lineage>
        <taxon>Eukaryota</taxon>
        <taxon>Metazoa</taxon>
        <taxon>Ecdysozoa</taxon>
        <taxon>Arthropoda</taxon>
        <taxon>Chelicerata</taxon>
        <taxon>Arachnida</taxon>
        <taxon>Araneae</taxon>
        <taxon>Araneomorphae</taxon>
        <taxon>Entelegynae</taxon>
        <taxon>Araneoidea</taxon>
        <taxon>Araneidae</taxon>
        <taxon>Araneus</taxon>
    </lineage>
</organism>
<dbReference type="Proteomes" id="UP000499080">
    <property type="component" value="Unassembled WGS sequence"/>
</dbReference>
<name>A0A4Y2IZ60_ARAVE</name>
<comment type="caution">
    <text evidence="1">The sequence shown here is derived from an EMBL/GenBank/DDBJ whole genome shotgun (WGS) entry which is preliminary data.</text>
</comment>
<keyword evidence="2" id="KW-1185">Reference proteome</keyword>
<sequence>MLYLRICVEPFLSPGPVSAIPVRGDGGGASIRSQVPSFQTTPSAPSPVFQVHPRCHLRAGCHGGPAGEWHHADDRDEEIAHQLRLWRFLVSSEHSSSSSVNYPLQS</sequence>
<dbReference type="AlphaFoldDB" id="A0A4Y2IZ60"/>